<keyword evidence="2" id="KW-1185">Reference proteome</keyword>
<gene>
    <name evidence="1" type="ORF">O0236_005560</name>
</gene>
<name>A0ACD5DC34_9LACO</name>
<reference evidence="1" key="1">
    <citation type="submission" date="2024-08" db="EMBL/GenBank/DDBJ databases">
        <title>Lentilactobacillus sp. nov., isolated from tree bark.</title>
        <authorList>
            <person name="Phuengjayaem S."/>
            <person name="Tanasupawat S."/>
        </authorList>
    </citation>
    <scope>NUCLEOTIDE SEQUENCE</scope>
    <source>
        <strain evidence="1">SPB1-3</strain>
    </source>
</reference>
<proteinExistence type="predicted"/>
<keyword evidence="1" id="KW-0413">Isomerase</keyword>
<sequence>MERLQKAIAQAGIASRRRAEMYITNGEVKVNGVVVKELGTKVSASDTVVVKGIEIQKEEPVYYLFYKPRGVITTVSDDKGRKTVLDFFDDVEYRIYPVGRLDYDTSGILLLTNDGDLDNKLTHPKYEVDKTYVAKVKGTVTIPELKQLRDGVMIDGKKTAKASASLVKPGDDGKSSIVSLTIHEGRNHQVKKMFDAISHPVQKLSRTDYGFLNLNGLTPGEYRRLKPHEVEQLKKLTNDK</sequence>
<organism evidence="1 2">
    <name type="scientific">Lentilactobacillus terminaliae</name>
    <dbReference type="NCBI Taxonomy" id="3003483"/>
    <lineage>
        <taxon>Bacteria</taxon>
        <taxon>Bacillati</taxon>
        <taxon>Bacillota</taxon>
        <taxon>Bacilli</taxon>
        <taxon>Lactobacillales</taxon>
        <taxon>Lactobacillaceae</taxon>
        <taxon>Lentilactobacillus</taxon>
    </lineage>
</organism>
<dbReference type="EC" id="5.4.99.-" evidence="1"/>
<evidence type="ECO:0000313" key="1">
    <source>
        <dbReference type="EMBL" id="XFD38903.1"/>
    </source>
</evidence>
<dbReference type="EMBL" id="CP168151">
    <property type="protein sequence ID" value="XFD38903.1"/>
    <property type="molecule type" value="Genomic_DNA"/>
</dbReference>
<accession>A0ACD5DC34</accession>
<dbReference type="Proteomes" id="UP001149860">
    <property type="component" value="Chromosome"/>
</dbReference>
<evidence type="ECO:0000313" key="2">
    <source>
        <dbReference type="Proteomes" id="UP001149860"/>
    </source>
</evidence>
<protein>
    <submittedName>
        <fullName evidence="1">Pseudouridine synthase</fullName>
        <ecNumber evidence="1">5.4.99.-</ecNumber>
    </submittedName>
</protein>